<evidence type="ECO:0000313" key="2">
    <source>
        <dbReference type="Proteomes" id="UP000268094"/>
    </source>
</evidence>
<dbReference type="Proteomes" id="UP000268094">
    <property type="component" value="Unassembled WGS sequence"/>
</dbReference>
<keyword evidence="2" id="KW-1185">Reference proteome</keyword>
<accession>A0A3A8IZ55</accession>
<dbReference type="EMBL" id="RAVZ01000090">
    <property type="protein sequence ID" value="RKG87866.1"/>
    <property type="molecule type" value="Genomic_DNA"/>
</dbReference>
<dbReference type="InterPro" id="IPR012337">
    <property type="entry name" value="RNaseH-like_sf"/>
</dbReference>
<evidence type="ECO:0008006" key="3">
    <source>
        <dbReference type="Google" id="ProtNLM"/>
    </source>
</evidence>
<gene>
    <name evidence="1" type="ORF">D7V88_15230</name>
</gene>
<dbReference type="OrthoDB" id="9766656at2"/>
<dbReference type="AlphaFoldDB" id="A0A3A8IZ55"/>
<comment type="caution">
    <text evidence="1">The sequence shown here is derived from an EMBL/GenBank/DDBJ whole genome shotgun (WGS) entry which is preliminary data.</text>
</comment>
<dbReference type="InterPro" id="IPR036397">
    <property type="entry name" value="RNaseH_sf"/>
</dbReference>
<dbReference type="GO" id="GO:0003676">
    <property type="term" value="F:nucleic acid binding"/>
    <property type="evidence" value="ECO:0007669"/>
    <property type="project" value="InterPro"/>
</dbReference>
<proteinExistence type="predicted"/>
<sequence length="108" mass="12171">MRRIMGWRVHEEELFALSAALIRESRQAAGSLESLVLYSDNGGLMKGATMLATLQWMGVAPSFSWPRASDDNAFSETLFRTLKYRPCFPQRHFASAQDAQAWMTRLGA</sequence>
<organism evidence="1 2">
    <name type="scientific">Corallococcus terminator</name>
    <dbReference type="NCBI Taxonomy" id="2316733"/>
    <lineage>
        <taxon>Bacteria</taxon>
        <taxon>Pseudomonadati</taxon>
        <taxon>Myxococcota</taxon>
        <taxon>Myxococcia</taxon>
        <taxon>Myxococcales</taxon>
        <taxon>Cystobacterineae</taxon>
        <taxon>Myxococcaceae</taxon>
        <taxon>Corallococcus</taxon>
    </lineage>
</organism>
<evidence type="ECO:0000313" key="1">
    <source>
        <dbReference type="EMBL" id="RKG87866.1"/>
    </source>
</evidence>
<reference evidence="2" key="1">
    <citation type="submission" date="2018-09" db="EMBL/GenBank/DDBJ databases">
        <authorList>
            <person name="Livingstone P.G."/>
            <person name="Whitworth D.E."/>
        </authorList>
    </citation>
    <scope>NUCLEOTIDE SEQUENCE [LARGE SCALE GENOMIC DNA]</scope>
    <source>
        <strain evidence="2">CA054A</strain>
    </source>
</reference>
<protein>
    <recommendedName>
        <fullName evidence="3">Integrase catalytic domain-containing protein</fullName>
    </recommendedName>
</protein>
<dbReference type="RefSeq" id="WP_120541362.1">
    <property type="nucleotide sequence ID" value="NZ_RAVZ01000090.1"/>
</dbReference>
<name>A0A3A8IZ55_9BACT</name>
<dbReference type="SUPFAM" id="SSF53098">
    <property type="entry name" value="Ribonuclease H-like"/>
    <property type="match status" value="1"/>
</dbReference>
<dbReference type="Gene3D" id="3.30.420.10">
    <property type="entry name" value="Ribonuclease H-like superfamily/Ribonuclease H"/>
    <property type="match status" value="1"/>
</dbReference>